<reference evidence="2" key="1">
    <citation type="submission" date="2010-08" db="EMBL/GenBank/DDBJ databases">
        <authorList>
            <consortium name="Caenorhabditis japonica Sequencing Consortium"/>
            <person name="Wilson R.K."/>
        </authorList>
    </citation>
    <scope>NUCLEOTIDE SEQUENCE [LARGE SCALE GENOMIC DNA]</scope>
    <source>
        <strain evidence="2">DF5081</strain>
    </source>
</reference>
<reference evidence="1" key="2">
    <citation type="submission" date="2022-06" db="UniProtKB">
        <authorList>
            <consortium name="EnsemblMetazoa"/>
        </authorList>
    </citation>
    <scope>IDENTIFICATION</scope>
    <source>
        <strain evidence="1">DF5081</strain>
    </source>
</reference>
<protein>
    <submittedName>
        <fullName evidence="1">Uncharacterized protein</fullName>
    </submittedName>
</protein>
<organism evidence="1 2">
    <name type="scientific">Caenorhabditis japonica</name>
    <dbReference type="NCBI Taxonomy" id="281687"/>
    <lineage>
        <taxon>Eukaryota</taxon>
        <taxon>Metazoa</taxon>
        <taxon>Ecdysozoa</taxon>
        <taxon>Nematoda</taxon>
        <taxon>Chromadorea</taxon>
        <taxon>Rhabditida</taxon>
        <taxon>Rhabditina</taxon>
        <taxon>Rhabditomorpha</taxon>
        <taxon>Rhabditoidea</taxon>
        <taxon>Rhabditidae</taxon>
        <taxon>Peloderinae</taxon>
        <taxon>Caenorhabditis</taxon>
    </lineage>
</organism>
<dbReference type="Proteomes" id="UP000005237">
    <property type="component" value="Unassembled WGS sequence"/>
</dbReference>
<sequence length="81" mass="9384">MASSSNKITHPLMPVDWLKIKNRDGLFLVDFTTKKNHSSRLLHSRSPFFMCRVSWSRNSKTTLTKKSQAYLILCPTVIMEL</sequence>
<evidence type="ECO:0000313" key="2">
    <source>
        <dbReference type="Proteomes" id="UP000005237"/>
    </source>
</evidence>
<dbReference type="AlphaFoldDB" id="A0A8R1IJD5"/>
<dbReference type="EnsemblMetazoa" id="CJA34112.1">
    <property type="protein sequence ID" value="CJA34112.1"/>
    <property type="gene ID" value="WBGene00209959"/>
</dbReference>
<keyword evidence="2" id="KW-1185">Reference proteome</keyword>
<name>A0A8R1IJD5_CAEJA</name>
<accession>A0A8R1IJD5</accession>
<evidence type="ECO:0000313" key="1">
    <source>
        <dbReference type="EnsemblMetazoa" id="CJA34112.1"/>
    </source>
</evidence>
<proteinExistence type="predicted"/>